<dbReference type="Proteomes" id="UP000215738">
    <property type="component" value="Unassembled WGS sequence"/>
</dbReference>
<gene>
    <name evidence="3" type="primary">lex1_4</name>
    <name evidence="2" type="ORF">CFY87_06445</name>
    <name evidence="3" type="ORF">NCTC10851_01204</name>
</gene>
<reference evidence="2 4" key="1">
    <citation type="submission" date="2017-07" db="EMBL/GenBank/DDBJ databases">
        <title>Virulence factors identified in Actinobacillus seminis.</title>
        <authorList>
            <person name="Negrete-Abascal E."/>
            <person name="Vaca-Pacheco S."/>
            <person name="Montes-Garcia F."/>
            <person name="Leyto-Gil A.M."/>
            <person name="Fragoso-Garcia E."/>
            <person name="Carvente-Garcia R."/>
            <person name="Perez-Agueros S."/>
            <person name="Castelan-Sanchez H.G."/>
            <person name="Garcia-Molina A."/>
            <person name="Villamar T.E."/>
            <person name="Vazquez-Cruz C."/>
        </authorList>
    </citation>
    <scope>NUCLEOTIDE SEQUENCE [LARGE SCALE GENOMIC DNA]</scope>
    <source>
        <strain evidence="2 4">ATCC 15768</strain>
    </source>
</reference>
<evidence type="ECO:0000313" key="4">
    <source>
        <dbReference type="Proteomes" id="UP000215738"/>
    </source>
</evidence>
<dbReference type="EMBL" id="NLFK01000005">
    <property type="protein sequence ID" value="OZN24960.1"/>
    <property type="molecule type" value="Genomic_DNA"/>
</dbReference>
<evidence type="ECO:0000313" key="3">
    <source>
        <dbReference type="EMBL" id="SUU36383.1"/>
    </source>
</evidence>
<dbReference type="AlphaFoldDB" id="A0A263HBZ6"/>
<dbReference type="EMBL" id="UFSB01000001">
    <property type="protein sequence ID" value="SUU36383.1"/>
    <property type="molecule type" value="Genomic_DNA"/>
</dbReference>
<dbReference type="RefSeq" id="WP_094946413.1">
    <property type="nucleotide sequence ID" value="NZ_NLFK01000005.1"/>
</dbReference>
<sequence>MQNYVISLKSAVLRRKHIEKTFSSQQIDFRFFDAFDFSEGGGESLIDQLIPNLNQTALTKGEKGCFMSHLLLWKKCVDEQLPYICIFEDDVVLSDNAADFLKKDDWLKERFDFKDFFVLKLETFLMKIRLENVPISSFQGERFERLKSTHYGTAAYIISRQAAKTLLETVHQLSIDDLLPIDHILFNKFLNDYTVYQINPAIVIQELQLNQQNALFSSQIEEERSLERAKVKNLTKKTIWQKLSRELYRFKRKWKEKRMLRRLRVVKFYQVQEEKK</sequence>
<evidence type="ECO:0000313" key="5">
    <source>
        <dbReference type="Proteomes" id="UP000254507"/>
    </source>
</evidence>
<name>A0A263HBZ6_9PAST</name>
<dbReference type="OrthoDB" id="9816113at2"/>
<reference evidence="3 5" key="2">
    <citation type="submission" date="2018-06" db="EMBL/GenBank/DDBJ databases">
        <authorList>
            <consortium name="Pathogen Informatics"/>
            <person name="Doyle S."/>
        </authorList>
    </citation>
    <scope>NUCLEOTIDE SEQUENCE [LARGE SCALE GENOMIC DNA]</scope>
    <source>
        <strain evidence="3 5">NCTC10851</strain>
    </source>
</reference>
<dbReference type="Proteomes" id="UP000254507">
    <property type="component" value="Unassembled WGS sequence"/>
</dbReference>
<proteinExistence type="predicted"/>
<dbReference type="EC" id="2.-.-.-" evidence="3"/>
<accession>A0A263HBZ6</accession>
<keyword evidence="3" id="KW-0808">Transferase</keyword>
<dbReference type="GO" id="GO:0016740">
    <property type="term" value="F:transferase activity"/>
    <property type="evidence" value="ECO:0007669"/>
    <property type="project" value="UniProtKB-KW"/>
</dbReference>
<dbReference type="InterPro" id="IPR002654">
    <property type="entry name" value="Glyco_trans_25"/>
</dbReference>
<dbReference type="InParanoid" id="A0A263HBZ6"/>
<protein>
    <submittedName>
        <fullName evidence="3">Glycosyl transferase family protein</fullName>
        <ecNumber evidence="3">2.-.-.-</ecNumber>
    </submittedName>
</protein>
<feature type="domain" description="Glycosyl transferase family 25" evidence="1">
    <location>
        <begin position="2"/>
        <end position="184"/>
    </location>
</feature>
<dbReference type="Pfam" id="PF01755">
    <property type="entry name" value="Glyco_transf_25"/>
    <property type="match status" value="1"/>
</dbReference>
<evidence type="ECO:0000259" key="1">
    <source>
        <dbReference type="Pfam" id="PF01755"/>
    </source>
</evidence>
<evidence type="ECO:0000313" key="2">
    <source>
        <dbReference type="EMBL" id="OZN24960.1"/>
    </source>
</evidence>
<dbReference type="CDD" id="cd06532">
    <property type="entry name" value="Glyco_transf_25"/>
    <property type="match status" value="1"/>
</dbReference>
<organism evidence="3 5">
    <name type="scientific">Actinobacillus seminis</name>
    <dbReference type="NCBI Taxonomy" id="722"/>
    <lineage>
        <taxon>Bacteria</taxon>
        <taxon>Pseudomonadati</taxon>
        <taxon>Pseudomonadota</taxon>
        <taxon>Gammaproteobacteria</taxon>
        <taxon>Pasteurellales</taxon>
        <taxon>Pasteurellaceae</taxon>
        <taxon>Actinobacillus</taxon>
    </lineage>
</organism>
<keyword evidence="4" id="KW-1185">Reference proteome</keyword>